<dbReference type="AlphaFoldDB" id="A0A2T0ZQQ2"/>
<accession>A0A2T0ZQQ2</accession>
<keyword evidence="2" id="KW-1185">Reference proteome</keyword>
<dbReference type="EMBL" id="PVUE01000020">
    <property type="protein sequence ID" value="PRZ38614.1"/>
    <property type="molecule type" value="Genomic_DNA"/>
</dbReference>
<comment type="caution">
    <text evidence="1">The sequence shown here is derived from an EMBL/GenBank/DDBJ whole genome shotgun (WGS) entry which is preliminary data.</text>
</comment>
<gene>
    <name evidence="1" type="ORF">CLV47_12081</name>
</gene>
<protein>
    <submittedName>
        <fullName evidence="1">Uncharacterized protein (TIGR03089 family)</fullName>
    </submittedName>
</protein>
<reference evidence="1 2" key="1">
    <citation type="submission" date="2018-03" db="EMBL/GenBank/DDBJ databases">
        <title>Genomic Encyclopedia of Archaeal and Bacterial Type Strains, Phase II (KMG-II): from individual species to whole genera.</title>
        <authorList>
            <person name="Goeker M."/>
        </authorList>
    </citation>
    <scope>NUCLEOTIDE SEQUENCE [LARGE SCALE GENOMIC DNA]</scope>
    <source>
        <strain evidence="1 2">DSM 100065</strain>
    </source>
</reference>
<dbReference type="SUPFAM" id="SSF56801">
    <property type="entry name" value="Acetyl-CoA synthetase-like"/>
    <property type="match status" value="1"/>
</dbReference>
<dbReference type="Proteomes" id="UP000237752">
    <property type="component" value="Unassembled WGS sequence"/>
</dbReference>
<dbReference type="NCBIfam" id="TIGR03089">
    <property type="entry name" value="TIGR03089 family protein"/>
    <property type="match status" value="1"/>
</dbReference>
<evidence type="ECO:0000313" key="2">
    <source>
        <dbReference type="Proteomes" id="UP000237752"/>
    </source>
</evidence>
<dbReference type="RefSeq" id="WP_170111162.1">
    <property type="nucleotide sequence ID" value="NZ_PVUE01000020.1"/>
</dbReference>
<dbReference type="InterPro" id="IPR017523">
    <property type="entry name" value="Rv3268"/>
</dbReference>
<name>A0A2T0ZQQ2_9ACTN</name>
<proteinExistence type="predicted"/>
<dbReference type="InterPro" id="IPR042099">
    <property type="entry name" value="ANL_N_sf"/>
</dbReference>
<organism evidence="1 2">
    <name type="scientific">Antricoccus suffuscus</name>
    <dbReference type="NCBI Taxonomy" id="1629062"/>
    <lineage>
        <taxon>Bacteria</taxon>
        <taxon>Bacillati</taxon>
        <taxon>Actinomycetota</taxon>
        <taxon>Actinomycetes</taxon>
        <taxon>Geodermatophilales</taxon>
        <taxon>Antricoccaceae</taxon>
        <taxon>Antricoccus</taxon>
    </lineage>
</organism>
<dbReference type="Gene3D" id="3.40.50.12780">
    <property type="entry name" value="N-terminal domain of ligase-like"/>
    <property type="match status" value="1"/>
</dbReference>
<sequence length="269" mass="28317">MSSVTLTGLFAQAVAKDPARPLITYYDRRTGERTELSGTTLSNWVSKTANFMRDDLMLEAGGTVAIALPPHWQTTAIILAAWELGCGVVEPSLSEPVDALFCAQPRLMELADAAANEIVVSSLHPMGLGVQAKPDHVIDYTTEVRNHGDHFAAYTQIDPTLLAVTAGSLSLTHQSAAQAAQQIAAQVAIRDDDRILMIAESVADAGPLTWLAAPLAAGASIVLVSADDDPELSGWLTSIAAQENVTASLGVQLTDSPGIRHLGDSGQPE</sequence>
<evidence type="ECO:0000313" key="1">
    <source>
        <dbReference type="EMBL" id="PRZ38614.1"/>
    </source>
</evidence>